<dbReference type="Gene3D" id="1.50.10.10">
    <property type="match status" value="1"/>
</dbReference>
<dbReference type="SUPFAM" id="SSF48208">
    <property type="entry name" value="Six-hairpin glycosidases"/>
    <property type="match status" value="1"/>
</dbReference>
<keyword evidence="2" id="KW-0808">Transferase</keyword>
<evidence type="ECO:0000313" key="3">
    <source>
        <dbReference type="Proteomes" id="UP000294395"/>
    </source>
</evidence>
<protein>
    <submittedName>
        <fullName evidence="2">Poly alpha-glucosyltransferase</fullName>
    </submittedName>
</protein>
<gene>
    <name evidence="2" type="ORF">AHTJR_04105</name>
    <name evidence="1" type="ORF">GPS52_15920</name>
</gene>
<dbReference type="InterPro" id="IPR012341">
    <property type="entry name" value="6hp_glycosidase-like_sf"/>
</dbReference>
<dbReference type="Proteomes" id="UP000451048">
    <property type="component" value="Unassembled WGS sequence"/>
</dbReference>
<evidence type="ECO:0000313" key="4">
    <source>
        <dbReference type="Proteomes" id="UP000451048"/>
    </source>
</evidence>
<sequence length="560" mass="66825">MFIINKVEDMGVQIYNELLDFKKKLESWIDKEIEDKKINENVFCIFLSYGGKDQRCSVWNNADQNVHLVKKRLFNFVDKIFEKNKTLLNFIKVDIAYQIEQQAWPSVVYQVINQEHNNHYRKGISLDENFNIAFLEQEIYGRAIIRGLRYDQPNFFDEQNLNNAIKKKYPNIQKNIILDQLQFVWTFETHGAIYEGNQFIELQSGGCQNGVRKLIDDKKEHLEHLIEKNAEFLAQQIQEDGRFIYGYFPAFDRELKSYNTVRHCTSVYALIESFEVKEKQAYWPKVYSAIQYAIDTFYKEKQSNTAFMIDGEKDPEIKLGSNAAAILMLTKYQELTQDDRYLKYAEAIANGIMEMVDDKGETTHVLHYPSLDVKEKFRIVYYDGEAALALLRLYQINHDEKLLITVKRMFEHFIEKKYEKYHDHWLSYCTNELTKICPEEQYFQFGLNNYLKHMNFIKNRKTAYATFLEMLMSAYKMVNRLKEQGYDDLYAKAEFDKLKELIEIRSEFQRSGFFYPEVAMYMARPDKILNAFYVRHDRFRTRIDDQEHNLSGYVAYVNYF</sequence>
<evidence type="ECO:0000313" key="1">
    <source>
        <dbReference type="EMBL" id="NAR74912.1"/>
    </source>
</evidence>
<name>A0A4P7B317_ACIHA</name>
<dbReference type="InterPro" id="IPR008928">
    <property type="entry name" value="6-hairpin_glycosidase_sf"/>
</dbReference>
<reference evidence="2 3" key="1">
    <citation type="submission" date="2019-03" db="EMBL/GenBank/DDBJ databases">
        <title>Complete genome sequence of two outbreak-associated Acinetobacter haemolyticus strains.</title>
        <authorList>
            <person name="Bai L."/>
            <person name="Zhang S.-C."/>
            <person name="Deng Y."/>
            <person name="Song C.-C."/>
            <person name="Kang G.-B."/>
            <person name="Dong Y."/>
            <person name="Wang Y."/>
            <person name="Gao F."/>
            <person name="Huang H."/>
        </authorList>
    </citation>
    <scope>NUCLEOTIDE SEQUENCE [LARGE SCALE GENOMIC DNA]</scope>
    <source>
        <strain evidence="2 3">TJR01</strain>
    </source>
</reference>
<dbReference type="GO" id="GO:0016740">
    <property type="term" value="F:transferase activity"/>
    <property type="evidence" value="ECO:0007669"/>
    <property type="project" value="UniProtKB-KW"/>
</dbReference>
<accession>A0A4P7B317</accession>
<dbReference type="GO" id="GO:0005975">
    <property type="term" value="P:carbohydrate metabolic process"/>
    <property type="evidence" value="ECO:0007669"/>
    <property type="project" value="InterPro"/>
</dbReference>
<organism evidence="2 3">
    <name type="scientific">Acinetobacter haemolyticus</name>
    <dbReference type="NCBI Taxonomy" id="29430"/>
    <lineage>
        <taxon>Bacteria</taxon>
        <taxon>Pseudomonadati</taxon>
        <taxon>Pseudomonadota</taxon>
        <taxon>Gammaproteobacteria</taxon>
        <taxon>Moraxellales</taxon>
        <taxon>Moraxellaceae</taxon>
        <taxon>Acinetobacter</taxon>
    </lineage>
</organism>
<dbReference type="EMBL" id="CP038009">
    <property type="protein sequence ID" value="QBQ15504.1"/>
    <property type="molecule type" value="Genomic_DNA"/>
</dbReference>
<dbReference type="AlphaFoldDB" id="A0A4P7B317"/>
<reference evidence="1 4" key="2">
    <citation type="submission" date="2019-12" db="EMBL/GenBank/DDBJ databases">
        <title>Acinetobacter haemolyticus comparative genomics.</title>
        <authorList>
            <person name="Castro-Jaimes S."/>
            <person name="Bello-Lopez E."/>
            <person name="Velazquez-Acosta C."/>
            <person name="Volkow-Fernandez P."/>
            <person name="Lozano-Zarain P."/>
            <person name="Castillo Ramirez S."/>
            <person name="Cevallos M.A."/>
        </authorList>
    </citation>
    <scope>NUCLEOTIDE SEQUENCE [LARGE SCALE GENOMIC DNA]</scope>
    <source>
        <strain evidence="1 4">AN10</strain>
    </source>
</reference>
<dbReference type="EMBL" id="WTTO01000092">
    <property type="protein sequence ID" value="NAR74912.1"/>
    <property type="molecule type" value="Genomic_DNA"/>
</dbReference>
<dbReference type="Proteomes" id="UP000294395">
    <property type="component" value="Chromosome"/>
</dbReference>
<evidence type="ECO:0000313" key="2">
    <source>
        <dbReference type="EMBL" id="QBQ15504.1"/>
    </source>
</evidence>
<proteinExistence type="predicted"/>